<proteinExistence type="predicted"/>
<dbReference type="SUPFAM" id="SSF51735">
    <property type="entry name" value="NAD(P)-binding Rossmann-fold domains"/>
    <property type="match status" value="1"/>
</dbReference>
<feature type="region of interest" description="Disordered" evidence="1">
    <location>
        <begin position="213"/>
        <end position="239"/>
    </location>
</feature>
<feature type="non-terminal residue" evidence="2">
    <location>
        <position position="239"/>
    </location>
</feature>
<organism evidence="2 3">
    <name type="scientific">Haematococcus lacustris</name>
    <name type="common">Green alga</name>
    <name type="synonym">Haematococcus pluvialis</name>
    <dbReference type="NCBI Taxonomy" id="44745"/>
    <lineage>
        <taxon>Eukaryota</taxon>
        <taxon>Viridiplantae</taxon>
        <taxon>Chlorophyta</taxon>
        <taxon>core chlorophytes</taxon>
        <taxon>Chlorophyceae</taxon>
        <taxon>CS clade</taxon>
        <taxon>Chlamydomonadales</taxon>
        <taxon>Haematococcaceae</taxon>
        <taxon>Haematococcus</taxon>
    </lineage>
</organism>
<dbReference type="Proteomes" id="UP000485058">
    <property type="component" value="Unassembled WGS sequence"/>
</dbReference>
<comment type="caution">
    <text evidence="2">The sequence shown here is derived from an EMBL/GenBank/DDBJ whole genome shotgun (WGS) entry which is preliminary data.</text>
</comment>
<evidence type="ECO:0000256" key="1">
    <source>
        <dbReference type="SAM" id="MobiDB-lite"/>
    </source>
</evidence>
<dbReference type="InterPro" id="IPR036291">
    <property type="entry name" value="NAD(P)-bd_dom_sf"/>
</dbReference>
<feature type="region of interest" description="Disordered" evidence="1">
    <location>
        <begin position="1"/>
        <end position="21"/>
    </location>
</feature>
<name>A0A6A0A5N6_HAELA</name>
<feature type="compositionally biased region" description="Low complexity" evidence="1">
    <location>
        <begin position="222"/>
        <end position="231"/>
    </location>
</feature>
<dbReference type="AlphaFoldDB" id="A0A6A0A5N6"/>
<keyword evidence="3" id="KW-1185">Reference proteome</keyword>
<dbReference type="Gene3D" id="3.40.50.720">
    <property type="entry name" value="NAD(P)-binding Rossmann-like Domain"/>
    <property type="match status" value="1"/>
</dbReference>
<sequence length="239" mass="24137">EVQSDVKDSAPPSAPIKPDGTPVFFLGAQGRLTAQLAKALLEDGYNVIAGIDFPEQAKATLEFVRKGVKVVVVEGDSLGDKKGDARYVESAVATAQAAEASQVILVNSGAPDANLFSLFTASGSNPNKALTRSEQLLATSGLSYTILRAATSSEVSSSRPPLVVPGPGALALAPAPIAPGQLTQVLQGLMALPPSPPGVQVVLEAAAAAPAINPQPLKESVPRAVSSAVAKAPPPPPAS</sequence>
<accession>A0A6A0A5N6</accession>
<evidence type="ECO:0000313" key="3">
    <source>
        <dbReference type="Proteomes" id="UP000485058"/>
    </source>
</evidence>
<reference evidence="2 3" key="1">
    <citation type="submission" date="2020-02" db="EMBL/GenBank/DDBJ databases">
        <title>Draft genome sequence of Haematococcus lacustris strain NIES-144.</title>
        <authorList>
            <person name="Morimoto D."/>
            <person name="Nakagawa S."/>
            <person name="Yoshida T."/>
            <person name="Sawayama S."/>
        </authorList>
    </citation>
    <scope>NUCLEOTIDE SEQUENCE [LARGE SCALE GENOMIC DNA]</scope>
    <source>
        <strain evidence="2 3">NIES-144</strain>
    </source>
</reference>
<dbReference type="EMBL" id="BLLF01003623">
    <property type="protein sequence ID" value="GFH27798.1"/>
    <property type="molecule type" value="Genomic_DNA"/>
</dbReference>
<feature type="non-terminal residue" evidence="2">
    <location>
        <position position="1"/>
    </location>
</feature>
<gene>
    <name evidence="2" type="ORF">HaLaN_26178</name>
</gene>
<protein>
    <recommendedName>
        <fullName evidence="4">NAD(P)-binding domain-containing protein</fullName>
    </recommendedName>
</protein>
<evidence type="ECO:0000313" key="2">
    <source>
        <dbReference type="EMBL" id="GFH27798.1"/>
    </source>
</evidence>
<evidence type="ECO:0008006" key="4">
    <source>
        <dbReference type="Google" id="ProtNLM"/>
    </source>
</evidence>